<dbReference type="GO" id="GO:0005789">
    <property type="term" value="C:endoplasmic reticulum membrane"/>
    <property type="evidence" value="ECO:0007669"/>
    <property type="project" value="UniProtKB-SubCell"/>
</dbReference>
<dbReference type="EMBL" id="CAJHIT010000007">
    <property type="protein sequence ID" value="CAD6503504.1"/>
    <property type="molecule type" value="Genomic_DNA"/>
</dbReference>
<evidence type="ECO:0000256" key="3">
    <source>
        <dbReference type="ARBA" id="ARBA00010288"/>
    </source>
</evidence>
<sequence length="566" mass="61686">MPVDASGIPASGKRLNVIKPAMTTTATTSALLLVIQQFGSRGLTFVANQILLRYLSPQLLGISSQLELYSITVLFFSRESLRVSLQRQSESVYDEDATPSLLQNTVTDRNLAGRTQAIVNLAYVSLALGIFAALALGFLFLGRGSANDSPIAVFAYMRWSLVIYGIASVLELAAEPCYVVVQQRSQHGIRAIAESLATLARSIVTCASAIYAVRNGAEVGVLPFALGQLAYALFTCTIYYLHVIPLSSAGGFSLLPKPVKSKLGSNEYAFSYLSISLLSLSRSFFVQSLFKHILTQGDTFIVSVLSTPHVQGVYTLANNYGGLVARILMQPVEEVSRNYFGKLLSSLQVPPTRSRIAQAVLSLRQLLYSYIVLSIFVVALGPTIAPWLLQLVAGPRWIAAGAGRVLAAYCYYIPLLAINGISEAFVTAVATEPELHRQTAWMFVFSLAFAVIAALLLNIGKLGALGLVYANCFNMVVRIIWATMFIQSYLNRLGTEMRLDTLVPRPLTLAVGACMAAAMIKMKEVPEGYLDWCKWGMFTVASVSIIATSERRHLVECYHKLQTNRG</sequence>
<dbReference type="GO" id="GO:0006488">
    <property type="term" value="P:dolichol-linked oligosaccharide biosynthetic process"/>
    <property type="evidence" value="ECO:0007669"/>
    <property type="project" value="InterPro"/>
</dbReference>
<evidence type="ECO:0000256" key="4">
    <source>
        <dbReference type="ARBA" id="ARBA00022692"/>
    </source>
</evidence>
<keyword evidence="6 10" id="KW-1133">Transmembrane helix</keyword>
<protein>
    <recommendedName>
        <fullName evidence="8 10">Man(5)GlcNAc(2)-PP-dolichol translocation protein RFT1</fullName>
    </recommendedName>
</protein>
<dbReference type="Pfam" id="PF04506">
    <property type="entry name" value="Rft-1"/>
    <property type="match status" value="1"/>
</dbReference>
<proteinExistence type="inferred from homology"/>
<feature type="transmembrane region" description="Helical" evidence="10">
    <location>
        <begin position="441"/>
        <end position="460"/>
    </location>
</feature>
<evidence type="ECO:0000256" key="7">
    <source>
        <dbReference type="ARBA" id="ARBA00023136"/>
    </source>
</evidence>
<reference evidence="11" key="1">
    <citation type="submission" date="2020-10" db="EMBL/GenBank/DDBJ databases">
        <authorList>
            <person name="Muller C M."/>
        </authorList>
    </citation>
    <scope>NUCLEOTIDE SEQUENCE</scope>
    <source>
        <strain evidence="11">THUN-12</strain>
    </source>
</reference>
<comment type="subcellular location">
    <subcellularLocation>
        <location evidence="1 10">Endoplasmic reticulum membrane</location>
        <topology evidence="1 10">Multi-pass membrane protein</topology>
    </subcellularLocation>
</comment>
<comment type="similarity">
    <text evidence="3 10">Belongs to the RFT1 family.</text>
</comment>
<feature type="transmembrane region" description="Helical" evidence="10">
    <location>
        <begin position="467"/>
        <end position="490"/>
    </location>
</feature>
<comment type="pathway">
    <text evidence="2">Protein modification; protein glycosylation.</text>
</comment>
<evidence type="ECO:0000256" key="10">
    <source>
        <dbReference type="RuleBase" id="RU365067"/>
    </source>
</evidence>
<accession>A0A9W4DKM4</accession>
<dbReference type="InterPro" id="IPR007594">
    <property type="entry name" value="RFT1"/>
</dbReference>
<comment type="caution">
    <text evidence="11">The sequence shown here is derived from an EMBL/GenBank/DDBJ whole genome shotgun (WGS) entry which is preliminary data.</text>
</comment>
<comment type="caution">
    <text evidence="10">Lacks conserved residue(s) required for the propagation of feature annotation.</text>
</comment>
<keyword evidence="5 10" id="KW-0256">Endoplasmic reticulum</keyword>
<dbReference type="AlphaFoldDB" id="A0A9W4DKM4"/>
<dbReference type="PANTHER" id="PTHR13117:SF5">
    <property type="entry name" value="PROTEIN RFT1 HOMOLOG"/>
    <property type="match status" value="1"/>
</dbReference>
<evidence type="ECO:0000256" key="8">
    <source>
        <dbReference type="ARBA" id="ARBA00044793"/>
    </source>
</evidence>
<comment type="function">
    <text evidence="9 10">Intramembrane glycolipid transporter that operates in the biosynthetic pathway of dolichol-linked oligosaccharides, the glycan precursors employed in protein asparagine (N)-glycosylation. The sequential addition of sugars to dolichol pyrophosphate produces dolichol-linked oligosaccharides containing fourteen sugars, including two GlcNAcs, nine mannoses and three glucoses. Once assembled, the oligosaccharide is transferred from the lipid to nascent proteins by oligosaccharyltransferases. The assembly of dolichol-linked oligosaccharides begins on the cytosolic side of the endoplasmic reticulum membrane and finishes in its lumen. RFT1 could mediate the translocation of the cytosolically oriented intermediate DolPP-GlcNAc2Man5, produced by ALG11, into the ER lumen where dolichol-linked oligosaccharides assembly continues. However, the intramembrane lipid transporter activity could not be confirmed in vitro.</text>
</comment>
<feature type="transmembrane region" description="Helical" evidence="10">
    <location>
        <begin position="118"/>
        <end position="141"/>
    </location>
</feature>
<gene>
    <name evidence="11" type="ORF">BGTH12_LOCUS4862</name>
</gene>
<dbReference type="Proteomes" id="UP000683417">
    <property type="component" value="Unassembled WGS sequence"/>
</dbReference>
<organism evidence="11 12">
    <name type="scientific">Blumeria graminis f. sp. triticale</name>
    <dbReference type="NCBI Taxonomy" id="1689686"/>
    <lineage>
        <taxon>Eukaryota</taxon>
        <taxon>Fungi</taxon>
        <taxon>Dikarya</taxon>
        <taxon>Ascomycota</taxon>
        <taxon>Pezizomycotina</taxon>
        <taxon>Leotiomycetes</taxon>
        <taxon>Erysiphales</taxon>
        <taxon>Erysiphaceae</taxon>
        <taxon>Blumeria</taxon>
    </lineage>
</organism>
<feature type="transmembrane region" description="Helical" evidence="10">
    <location>
        <begin position="367"/>
        <end position="389"/>
    </location>
</feature>
<keyword evidence="4 10" id="KW-0812">Transmembrane</keyword>
<feature type="transmembrane region" description="Helical" evidence="10">
    <location>
        <begin position="225"/>
        <end position="247"/>
    </location>
</feature>
<name>A0A9W4DKM4_BLUGR</name>
<feature type="transmembrane region" description="Helical" evidence="10">
    <location>
        <begin position="401"/>
        <end position="421"/>
    </location>
</feature>
<keyword evidence="10" id="KW-0813">Transport</keyword>
<evidence type="ECO:0000313" key="11">
    <source>
        <dbReference type="EMBL" id="CAD6503504.1"/>
    </source>
</evidence>
<evidence type="ECO:0000256" key="5">
    <source>
        <dbReference type="ARBA" id="ARBA00022824"/>
    </source>
</evidence>
<evidence type="ECO:0000256" key="1">
    <source>
        <dbReference type="ARBA" id="ARBA00004477"/>
    </source>
</evidence>
<evidence type="ECO:0000256" key="9">
    <source>
        <dbReference type="ARBA" id="ARBA00045912"/>
    </source>
</evidence>
<feature type="transmembrane region" description="Helical" evidence="10">
    <location>
        <begin position="502"/>
        <end position="520"/>
    </location>
</feature>
<feature type="transmembrane region" description="Helical" evidence="10">
    <location>
        <begin position="161"/>
        <end position="181"/>
    </location>
</feature>
<evidence type="ECO:0000313" key="12">
    <source>
        <dbReference type="Proteomes" id="UP000683417"/>
    </source>
</evidence>
<keyword evidence="7 10" id="KW-0472">Membrane</keyword>
<evidence type="ECO:0000256" key="6">
    <source>
        <dbReference type="ARBA" id="ARBA00022989"/>
    </source>
</evidence>
<dbReference type="GO" id="GO:0034203">
    <property type="term" value="P:glycolipid translocation"/>
    <property type="evidence" value="ECO:0007669"/>
    <property type="project" value="TreeGrafter"/>
</dbReference>
<evidence type="ECO:0000256" key="2">
    <source>
        <dbReference type="ARBA" id="ARBA00004922"/>
    </source>
</evidence>
<dbReference type="PANTHER" id="PTHR13117">
    <property type="entry name" value="ENDOPLASMIC RETICULUM MULTISPAN TRANSMEMBRANE PROTEIN-RELATED"/>
    <property type="match status" value="1"/>
</dbReference>